<dbReference type="InterPro" id="IPR017871">
    <property type="entry name" value="ABC_transporter-like_CS"/>
</dbReference>
<dbReference type="InterPro" id="IPR050107">
    <property type="entry name" value="ABC_carbohydrate_import_ATPase"/>
</dbReference>
<dbReference type="InterPro" id="IPR027417">
    <property type="entry name" value="P-loop_NTPase"/>
</dbReference>
<dbReference type="PANTHER" id="PTHR43790">
    <property type="entry name" value="CARBOHYDRATE TRANSPORT ATP-BINDING PROTEIN MG119-RELATED"/>
    <property type="match status" value="1"/>
</dbReference>
<dbReference type="InterPro" id="IPR003439">
    <property type="entry name" value="ABC_transporter-like_ATP-bd"/>
</dbReference>
<dbReference type="GO" id="GO:0005524">
    <property type="term" value="F:ATP binding"/>
    <property type="evidence" value="ECO:0007669"/>
    <property type="project" value="UniProtKB-KW"/>
</dbReference>
<feature type="domain" description="ABC transporter" evidence="5">
    <location>
        <begin position="26"/>
        <end position="269"/>
    </location>
</feature>
<keyword evidence="4 6" id="KW-0067">ATP-binding</keyword>
<organism evidence="6 7">
    <name type="scientific">Thermocrispum agreste</name>
    <dbReference type="NCBI Taxonomy" id="37925"/>
    <lineage>
        <taxon>Bacteria</taxon>
        <taxon>Bacillati</taxon>
        <taxon>Actinomycetota</taxon>
        <taxon>Actinomycetes</taxon>
        <taxon>Pseudonocardiales</taxon>
        <taxon>Pseudonocardiaceae</taxon>
        <taxon>Thermocrispum</taxon>
    </lineage>
</organism>
<dbReference type="SUPFAM" id="SSF52540">
    <property type="entry name" value="P-loop containing nucleoside triphosphate hydrolases"/>
    <property type="match status" value="1"/>
</dbReference>
<evidence type="ECO:0000256" key="4">
    <source>
        <dbReference type="ARBA" id="ARBA00022840"/>
    </source>
</evidence>
<evidence type="ECO:0000256" key="3">
    <source>
        <dbReference type="ARBA" id="ARBA00022741"/>
    </source>
</evidence>
<dbReference type="CDD" id="cd03215">
    <property type="entry name" value="ABC_Carb_Monos_II"/>
    <property type="match status" value="1"/>
</dbReference>
<dbReference type="Pfam" id="PF00005">
    <property type="entry name" value="ABC_tran"/>
    <property type="match status" value="1"/>
</dbReference>
<dbReference type="PROSITE" id="PS50893">
    <property type="entry name" value="ABC_TRANSPORTER_2"/>
    <property type="match status" value="1"/>
</dbReference>
<evidence type="ECO:0000313" key="6">
    <source>
        <dbReference type="EMBL" id="MFO7193407.1"/>
    </source>
</evidence>
<evidence type="ECO:0000259" key="5">
    <source>
        <dbReference type="PROSITE" id="PS50893"/>
    </source>
</evidence>
<keyword evidence="3" id="KW-0547">Nucleotide-binding</keyword>
<dbReference type="EMBL" id="QGUI02000208">
    <property type="protein sequence ID" value="MFO7193407.1"/>
    <property type="molecule type" value="Genomic_DNA"/>
</dbReference>
<proteinExistence type="predicted"/>
<keyword evidence="1" id="KW-0813">Transport</keyword>
<evidence type="ECO:0000256" key="2">
    <source>
        <dbReference type="ARBA" id="ARBA00022737"/>
    </source>
</evidence>
<dbReference type="Gene3D" id="3.40.50.300">
    <property type="entry name" value="P-loop containing nucleotide triphosphate hydrolases"/>
    <property type="match status" value="1"/>
</dbReference>
<reference evidence="6 7" key="1">
    <citation type="journal article" date="2021" name="BMC Genomics">
        <title>Genome-resolved metagenome and metatranscriptome analyses of thermophilic composting reveal key bacterial players and their metabolic interactions.</title>
        <authorList>
            <person name="Braga L.P.P."/>
            <person name="Pereira R.V."/>
            <person name="Martins L.F."/>
            <person name="Moura L.M.S."/>
            <person name="Sanchez F.B."/>
            <person name="Patane J.S.L."/>
            <person name="da Silva A.M."/>
            <person name="Setubal J.C."/>
        </authorList>
    </citation>
    <scope>NUCLEOTIDE SEQUENCE [LARGE SCALE GENOMIC DNA]</scope>
    <source>
        <strain evidence="6">ZC4RG45</strain>
    </source>
</reference>
<evidence type="ECO:0000313" key="7">
    <source>
        <dbReference type="Proteomes" id="UP000249324"/>
    </source>
</evidence>
<protein>
    <submittedName>
        <fullName evidence="6">ATP-binding cassette domain-containing protein</fullName>
    </submittedName>
</protein>
<sequence>TLSELIVGEDLQQVRAPRTAPPGEVVLEVDQVQLAGRQRPVGPVSFQVSEGEIFGVAGVAGNGQEDLVEALIGLRPCRGGAIRFDGRDITTASVGARRAAGVGYISGDRRHEGLSITEPLVDNVAIGSHHSPPLARRGWFSPGAARRHAADILRRFRVRHGRVTDPASMLSGGNQQKLVFGREISKRPRLLVAAQPTRGVDLRGISELQQELVQARDNGTAIVLVSQELDELLALSDRVLVMFHGKPAGIFDPAEPDARARIGRAMLGQRSGTEVSS</sequence>
<comment type="caution">
    <text evidence="6">The sequence shown here is derived from an EMBL/GenBank/DDBJ whole genome shotgun (WGS) entry which is preliminary data.</text>
</comment>
<dbReference type="AlphaFoldDB" id="A0ABD6FHK8"/>
<dbReference type="PANTHER" id="PTHR43790:SF9">
    <property type="entry name" value="GALACTOFURANOSE TRANSPORTER ATP-BINDING PROTEIN YTFR"/>
    <property type="match status" value="1"/>
</dbReference>
<name>A0ABD6FHK8_9PSEU</name>
<accession>A0ABD6FHK8</accession>
<feature type="non-terminal residue" evidence="6">
    <location>
        <position position="1"/>
    </location>
</feature>
<gene>
    <name evidence="6" type="ORF">DIU77_014290</name>
</gene>
<dbReference type="Proteomes" id="UP000249324">
    <property type="component" value="Unassembled WGS sequence"/>
</dbReference>
<keyword evidence="2" id="KW-0677">Repeat</keyword>
<dbReference type="PROSITE" id="PS00211">
    <property type="entry name" value="ABC_TRANSPORTER_1"/>
    <property type="match status" value="1"/>
</dbReference>
<evidence type="ECO:0000256" key="1">
    <source>
        <dbReference type="ARBA" id="ARBA00022448"/>
    </source>
</evidence>